<keyword evidence="6 7" id="KW-0472">Membrane</keyword>
<evidence type="ECO:0000256" key="1">
    <source>
        <dbReference type="ARBA" id="ARBA00004141"/>
    </source>
</evidence>
<comment type="similarity">
    <text evidence="2">Belongs to the bacterial sugar transferase family.</text>
</comment>
<evidence type="ECO:0000256" key="7">
    <source>
        <dbReference type="SAM" id="Phobius"/>
    </source>
</evidence>
<feature type="transmembrane region" description="Helical" evidence="7">
    <location>
        <begin position="48"/>
        <end position="67"/>
    </location>
</feature>
<feature type="transmembrane region" description="Helical" evidence="7">
    <location>
        <begin position="283"/>
        <end position="308"/>
    </location>
</feature>
<sequence length="469" mass="53894">MNAKLQTAKYVISDFVAATIAWSLFFIFRKISIEAGTFSDVNAVFKDRNFYLGLVFIPLFWLLLYYVQGSYQNVYRKSRLKELSQTVMACVIGVIIIFFALLLDDKVGTYNNYYFSFLVLFAIHFLLTYVPRLIITTHKVRSIHNRTIGFPTIIVGDKAKAMEIFNDLQKQELYSGNKIEGFVNISGTPVRELPLNYLGTLKDISRIISDYKIEEIIIALEKDEENAVYDIISLAGQNIEIKIPADRKDILLGNVKTTAIFHTPLMVVTHGLMPPWQGIVKRLLDILFSLSAIVILSPVYIVTAIIVYTTSKGTVFYKQERIGYKGKPFYMHKFRSMYIDAEDGGPKLSSGDKDTRITPFGRFMRKVRLDEIPQFYNVLKGTMSIVGPRPERQYFIEQIVKKAPEYRLLHRVKPGITSWGQVKFGYAENVDQMIERLKYDLLYLENMSLATDIKILLYTFVIILQGRGK</sequence>
<evidence type="ECO:0000256" key="3">
    <source>
        <dbReference type="ARBA" id="ARBA00022679"/>
    </source>
</evidence>
<dbReference type="InterPro" id="IPR003362">
    <property type="entry name" value="Bact_transf"/>
</dbReference>
<name>A0A9D1RJJ7_9BACT</name>
<reference evidence="9" key="1">
    <citation type="journal article" date="2021" name="PeerJ">
        <title>Extensive microbial diversity within the chicken gut microbiome revealed by metagenomics and culture.</title>
        <authorList>
            <person name="Gilroy R."/>
            <person name="Ravi A."/>
            <person name="Getino M."/>
            <person name="Pursley I."/>
            <person name="Horton D.L."/>
            <person name="Alikhan N.F."/>
            <person name="Baker D."/>
            <person name="Gharbi K."/>
            <person name="Hall N."/>
            <person name="Watson M."/>
            <person name="Adriaenssens E.M."/>
            <person name="Foster-Nyarko E."/>
            <person name="Jarju S."/>
            <person name="Secka A."/>
            <person name="Antonio M."/>
            <person name="Oren A."/>
            <person name="Chaudhuri R.R."/>
            <person name="La Ragione R."/>
            <person name="Hildebrand F."/>
            <person name="Pallen M.J."/>
        </authorList>
    </citation>
    <scope>NUCLEOTIDE SEQUENCE</scope>
    <source>
        <strain evidence="9">Gambia16-930</strain>
    </source>
</reference>
<evidence type="ECO:0000256" key="5">
    <source>
        <dbReference type="ARBA" id="ARBA00022989"/>
    </source>
</evidence>
<dbReference type="PANTHER" id="PTHR30576">
    <property type="entry name" value="COLANIC BIOSYNTHESIS UDP-GLUCOSE LIPID CARRIER TRANSFERASE"/>
    <property type="match status" value="1"/>
</dbReference>
<dbReference type="GO" id="GO:0016020">
    <property type="term" value="C:membrane"/>
    <property type="evidence" value="ECO:0007669"/>
    <property type="project" value="UniProtKB-SubCell"/>
</dbReference>
<dbReference type="Gene3D" id="3.40.50.720">
    <property type="entry name" value="NAD(P)-binding Rossmann-like Domain"/>
    <property type="match status" value="1"/>
</dbReference>
<keyword evidence="3 9" id="KW-0808">Transferase</keyword>
<feature type="domain" description="Bacterial sugar transferase" evidence="8">
    <location>
        <begin position="281"/>
        <end position="464"/>
    </location>
</feature>
<feature type="transmembrane region" description="Helical" evidence="7">
    <location>
        <begin position="115"/>
        <end position="135"/>
    </location>
</feature>
<proteinExistence type="inferred from homology"/>
<evidence type="ECO:0000256" key="6">
    <source>
        <dbReference type="ARBA" id="ARBA00023136"/>
    </source>
</evidence>
<accession>A0A9D1RJJ7</accession>
<feature type="transmembrane region" description="Helical" evidence="7">
    <location>
        <begin position="87"/>
        <end position="103"/>
    </location>
</feature>
<dbReference type="Pfam" id="PF02397">
    <property type="entry name" value="Bac_transf"/>
    <property type="match status" value="1"/>
</dbReference>
<evidence type="ECO:0000256" key="4">
    <source>
        <dbReference type="ARBA" id="ARBA00022692"/>
    </source>
</evidence>
<reference evidence="9" key="2">
    <citation type="submission" date="2021-04" db="EMBL/GenBank/DDBJ databases">
        <authorList>
            <person name="Gilroy R."/>
        </authorList>
    </citation>
    <scope>NUCLEOTIDE SEQUENCE</scope>
    <source>
        <strain evidence="9">Gambia16-930</strain>
    </source>
</reference>
<evidence type="ECO:0000256" key="2">
    <source>
        <dbReference type="ARBA" id="ARBA00006464"/>
    </source>
</evidence>
<evidence type="ECO:0000259" key="8">
    <source>
        <dbReference type="Pfam" id="PF02397"/>
    </source>
</evidence>
<dbReference type="Proteomes" id="UP000824267">
    <property type="component" value="Unassembled WGS sequence"/>
</dbReference>
<dbReference type="NCBIfam" id="TIGR03025">
    <property type="entry name" value="EPS_sugtrans"/>
    <property type="match status" value="1"/>
</dbReference>
<evidence type="ECO:0000313" key="10">
    <source>
        <dbReference type="Proteomes" id="UP000824267"/>
    </source>
</evidence>
<organism evidence="9 10">
    <name type="scientific">Candidatus Onthomorpha intestinigallinarum</name>
    <dbReference type="NCBI Taxonomy" id="2840880"/>
    <lineage>
        <taxon>Bacteria</taxon>
        <taxon>Pseudomonadati</taxon>
        <taxon>Bacteroidota</taxon>
        <taxon>Bacteroidia</taxon>
        <taxon>Bacteroidales</taxon>
        <taxon>Candidatus Onthomorpha</taxon>
    </lineage>
</organism>
<dbReference type="InterPro" id="IPR017475">
    <property type="entry name" value="EPS_sugar_tfrase"/>
</dbReference>
<dbReference type="EMBL" id="DXGG01000188">
    <property type="protein sequence ID" value="HIW87802.1"/>
    <property type="molecule type" value="Genomic_DNA"/>
</dbReference>
<protein>
    <submittedName>
        <fullName evidence="9">Sugar transferase</fullName>
    </submittedName>
</protein>
<feature type="transmembrane region" description="Helical" evidence="7">
    <location>
        <begin position="7"/>
        <end position="28"/>
    </location>
</feature>
<keyword evidence="5 7" id="KW-1133">Transmembrane helix</keyword>
<dbReference type="PANTHER" id="PTHR30576:SF0">
    <property type="entry name" value="UNDECAPRENYL-PHOSPHATE N-ACETYLGALACTOSAMINYL 1-PHOSPHATE TRANSFERASE-RELATED"/>
    <property type="match status" value="1"/>
</dbReference>
<keyword evidence="4 7" id="KW-0812">Transmembrane</keyword>
<dbReference type="GO" id="GO:0016780">
    <property type="term" value="F:phosphotransferase activity, for other substituted phosphate groups"/>
    <property type="evidence" value="ECO:0007669"/>
    <property type="project" value="TreeGrafter"/>
</dbReference>
<comment type="caution">
    <text evidence="9">The sequence shown here is derived from an EMBL/GenBank/DDBJ whole genome shotgun (WGS) entry which is preliminary data.</text>
</comment>
<comment type="subcellular location">
    <subcellularLocation>
        <location evidence="1">Membrane</location>
        <topology evidence="1">Multi-pass membrane protein</topology>
    </subcellularLocation>
</comment>
<gene>
    <name evidence="9" type="ORF">IAC47_05970</name>
</gene>
<evidence type="ECO:0000313" key="9">
    <source>
        <dbReference type="EMBL" id="HIW87802.1"/>
    </source>
</evidence>
<dbReference type="AlphaFoldDB" id="A0A9D1RJJ7"/>